<organism evidence="2 3">
    <name type="scientific">Methanobacterium spitsbergense</name>
    <dbReference type="NCBI Taxonomy" id="2874285"/>
    <lineage>
        <taxon>Archaea</taxon>
        <taxon>Methanobacteriati</taxon>
        <taxon>Methanobacteriota</taxon>
        <taxon>Methanomada group</taxon>
        <taxon>Methanobacteria</taxon>
        <taxon>Methanobacteriales</taxon>
        <taxon>Methanobacteriaceae</taxon>
        <taxon>Methanobacterium</taxon>
    </lineage>
</organism>
<proteinExistence type="predicted"/>
<feature type="region of interest" description="Disordered" evidence="1">
    <location>
        <begin position="118"/>
        <end position="138"/>
    </location>
</feature>
<reference evidence="3" key="1">
    <citation type="journal article" date="2022" name="Microbiol. Resour. Announc.">
        <title>Draft Genome Sequence of a Methanogenic Archaeon from West Spitsbergen Permafrost.</title>
        <authorList>
            <person name="Trubitsyn V."/>
            <person name="Rivkina E."/>
            <person name="Shcherbakova V."/>
        </authorList>
    </citation>
    <scope>NUCLEOTIDE SEQUENCE [LARGE SCALE GENOMIC DNA]</scope>
    <source>
        <strain evidence="3">VT</strain>
    </source>
</reference>
<name>A0A8T5UXI1_9EURY</name>
<dbReference type="RefSeq" id="WP_223792546.1">
    <property type="nucleotide sequence ID" value="NZ_JAIOUQ010000017.1"/>
</dbReference>
<dbReference type="AlphaFoldDB" id="A0A8T5UXI1"/>
<evidence type="ECO:0000256" key="1">
    <source>
        <dbReference type="SAM" id="MobiDB-lite"/>
    </source>
</evidence>
<accession>A0A8T5UXI1</accession>
<dbReference type="EMBL" id="JAIOUQ010000017">
    <property type="protein sequence ID" value="MBZ2167007.1"/>
    <property type="molecule type" value="Genomic_DNA"/>
</dbReference>
<comment type="caution">
    <text evidence="2">The sequence shown here is derived from an EMBL/GenBank/DDBJ whole genome shotgun (WGS) entry which is preliminary data.</text>
</comment>
<evidence type="ECO:0000313" key="2">
    <source>
        <dbReference type="EMBL" id="MBZ2167007.1"/>
    </source>
</evidence>
<protein>
    <submittedName>
        <fullName evidence="2">Uncharacterized protein</fullName>
    </submittedName>
</protein>
<dbReference type="Proteomes" id="UP000825933">
    <property type="component" value="Unassembled WGS sequence"/>
</dbReference>
<keyword evidence="3" id="KW-1185">Reference proteome</keyword>
<evidence type="ECO:0000313" key="3">
    <source>
        <dbReference type="Proteomes" id="UP000825933"/>
    </source>
</evidence>
<sequence length="138" mass="15272">MSYADSSVVETLTNRLKPDKNTDKYEALLSVAIDDAEDIINGELIKNNIPIPTILESIDPKDPLNTLIKAGNLYTASFMFNAYYSDNESLSPTSKAYKESADDKVKSYIDIILGGYDEDTKEQGKPDLPPVGSLVNRY</sequence>
<gene>
    <name evidence="2" type="ORF">K8N75_13260</name>
</gene>